<dbReference type="OrthoDB" id="9775849at2"/>
<dbReference type="PRINTS" id="PR00990">
    <property type="entry name" value="RIBOKINASE"/>
</dbReference>
<dbReference type="EMBL" id="AP012337">
    <property type="protein sequence ID" value="BAM00346.1"/>
    <property type="molecule type" value="Genomic_DNA"/>
</dbReference>
<name>I0I508_CALAS</name>
<dbReference type="InterPro" id="IPR002139">
    <property type="entry name" value="Ribo/fructo_kinase"/>
</dbReference>
<dbReference type="SUPFAM" id="SSF53613">
    <property type="entry name" value="Ribokinase-like"/>
    <property type="match status" value="1"/>
</dbReference>
<evidence type="ECO:0000313" key="6">
    <source>
        <dbReference type="EMBL" id="BAM00346.1"/>
    </source>
</evidence>
<keyword evidence="3 4" id="KW-0418">Kinase</keyword>
<dbReference type="AlphaFoldDB" id="I0I508"/>
<dbReference type="HOGENOM" id="CLU_027634_6_0_0"/>
<proteinExistence type="inferred from homology"/>
<accession>I0I508</accession>
<evidence type="ECO:0000256" key="2">
    <source>
        <dbReference type="ARBA" id="ARBA00022679"/>
    </source>
</evidence>
<feature type="domain" description="Carbohydrate kinase PfkB" evidence="5">
    <location>
        <begin position="8"/>
        <end position="300"/>
    </location>
</feature>
<dbReference type="eggNOG" id="COG0524">
    <property type="taxonomic scope" value="Bacteria"/>
</dbReference>
<comment type="similarity">
    <text evidence="1 4">Belongs to the carbohydrate kinase PfkB family.</text>
</comment>
<dbReference type="GO" id="GO:0016301">
    <property type="term" value="F:kinase activity"/>
    <property type="evidence" value="ECO:0007669"/>
    <property type="project" value="UniProtKB-KW"/>
</dbReference>
<keyword evidence="7" id="KW-1185">Reference proteome</keyword>
<dbReference type="InterPro" id="IPR002173">
    <property type="entry name" value="Carboh/pur_kinase_PfkB_CS"/>
</dbReference>
<evidence type="ECO:0000256" key="4">
    <source>
        <dbReference type="RuleBase" id="RU003704"/>
    </source>
</evidence>
<dbReference type="STRING" id="926550.CLDAP_23060"/>
<dbReference type="Pfam" id="PF00294">
    <property type="entry name" value="PfkB"/>
    <property type="match status" value="1"/>
</dbReference>
<dbReference type="GO" id="GO:0006796">
    <property type="term" value="P:phosphate-containing compound metabolic process"/>
    <property type="evidence" value="ECO:0007669"/>
    <property type="project" value="UniProtKB-ARBA"/>
</dbReference>
<evidence type="ECO:0000256" key="1">
    <source>
        <dbReference type="ARBA" id="ARBA00010688"/>
    </source>
</evidence>
<dbReference type="InterPro" id="IPR029056">
    <property type="entry name" value="Ribokinase-like"/>
</dbReference>
<protein>
    <submittedName>
        <fullName evidence="6">Putative carbohydrate kinase</fullName>
    </submittedName>
</protein>
<dbReference type="PROSITE" id="PS00584">
    <property type="entry name" value="PFKB_KINASES_2"/>
    <property type="match status" value="1"/>
</dbReference>
<dbReference type="Proteomes" id="UP000007880">
    <property type="component" value="Chromosome"/>
</dbReference>
<evidence type="ECO:0000256" key="3">
    <source>
        <dbReference type="ARBA" id="ARBA00022777"/>
    </source>
</evidence>
<keyword evidence="2 4" id="KW-0808">Transferase</keyword>
<dbReference type="KEGG" id="cap:CLDAP_23060"/>
<dbReference type="InterPro" id="IPR011611">
    <property type="entry name" value="PfkB_dom"/>
</dbReference>
<dbReference type="CDD" id="cd01166">
    <property type="entry name" value="KdgK"/>
    <property type="match status" value="1"/>
</dbReference>
<sequence>MEDMKKFDVVAVGDLNGDLILSGDVTPVFGQVEKVIDDATLTVGGSTAIFACGAARLGLSVAFVGKVGRDPIGNYLLDALTARGIDVSGVRREDVVKTGLTTVLSRGADRAMLTYLGTLATLCSADIDMQIVEQAQHLHLGSFYMLDALRPDIPRLFAAAKAHGLTVSLDTNYDPTEQWAGGIEDALAHADIFLPNETELKAIARADDWRTALAKLAAHTPVVAVKRGEKGAAAQRGEQLIEAAAPPVELVDTTGAGDSFNAGFVYGHLAGWSLERTLAFAIACGSASTRAAGGIESQPTLTEALALMNGENR</sequence>
<reference evidence="6 7" key="1">
    <citation type="submission" date="2012-02" db="EMBL/GenBank/DDBJ databases">
        <title>Complete genome sequence of Caldilinea aerophila DSM 14535 (= NBRC 102666).</title>
        <authorList>
            <person name="Oguchi A."/>
            <person name="Hosoyama A."/>
            <person name="Sekine M."/>
            <person name="Fukai R."/>
            <person name="Kato Y."/>
            <person name="Nakamura S."/>
            <person name="Hanada S."/>
            <person name="Yamazaki S."/>
            <person name="Fujita N."/>
        </authorList>
    </citation>
    <scope>NUCLEOTIDE SEQUENCE [LARGE SCALE GENOMIC DNA]</scope>
    <source>
        <strain evidence="7">DSM 14535 / JCM 11387 / NBRC 104270 / STL-6-O1</strain>
    </source>
</reference>
<organism evidence="6 7">
    <name type="scientific">Caldilinea aerophila (strain DSM 14535 / JCM 11387 / NBRC 104270 / STL-6-O1)</name>
    <dbReference type="NCBI Taxonomy" id="926550"/>
    <lineage>
        <taxon>Bacteria</taxon>
        <taxon>Bacillati</taxon>
        <taxon>Chloroflexota</taxon>
        <taxon>Caldilineae</taxon>
        <taxon>Caldilineales</taxon>
        <taxon>Caldilineaceae</taxon>
        <taxon>Caldilinea</taxon>
    </lineage>
</organism>
<dbReference type="PANTHER" id="PTHR10584:SF166">
    <property type="entry name" value="RIBOKINASE"/>
    <property type="match status" value="1"/>
</dbReference>
<evidence type="ECO:0000259" key="5">
    <source>
        <dbReference type="Pfam" id="PF00294"/>
    </source>
</evidence>
<gene>
    <name evidence="6" type="ordered locus">CLDAP_23060</name>
</gene>
<dbReference type="PANTHER" id="PTHR10584">
    <property type="entry name" value="SUGAR KINASE"/>
    <property type="match status" value="1"/>
</dbReference>
<dbReference type="Gene3D" id="3.40.1190.20">
    <property type="match status" value="1"/>
</dbReference>
<evidence type="ECO:0000313" key="7">
    <source>
        <dbReference type="Proteomes" id="UP000007880"/>
    </source>
</evidence>